<organism evidence="1 2">
    <name type="scientific">Sutcliffiella cohnii</name>
    <dbReference type="NCBI Taxonomy" id="33932"/>
    <lineage>
        <taxon>Bacteria</taxon>
        <taxon>Bacillati</taxon>
        <taxon>Bacillota</taxon>
        <taxon>Bacilli</taxon>
        <taxon>Bacillales</taxon>
        <taxon>Bacillaceae</taxon>
        <taxon>Sutcliffiella</taxon>
    </lineage>
</organism>
<reference evidence="1 2" key="1">
    <citation type="submission" date="2016-12" db="EMBL/GenBank/DDBJ databases">
        <title>The whole genome sequencing and assembly of Bacillus cohnii DSM 6307T strain.</title>
        <authorList>
            <person name="Lee Y.-J."/>
            <person name="Yi H."/>
            <person name="Bahn Y.-S."/>
            <person name="Kim J.F."/>
            <person name="Lee D.-W."/>
        </authorList>
    </citation>
    <scope>NUCLEOTIDE SEQUENCE [LARGE SCALE GENOMIC DNA]</scope>
    <source>
        <strain evidence="1 2">DSM 6307</strain>
    </source>
</reference>
<dbReference type="EMBL" id="CP018866">
    <property type="protein sequence ID" value="AST90502.1"/>
    <property type="molecule type" value="Genomic_DNA"/>
</dbReference>
<keyword evidence="2" id="KW-1185">Reference proteome</keyword>
<evidence type="ECO:0000313" key="1">
    <source>
        <dbReference type="EMBL" id="AST90502.1"/>
    </source>
</evidence>
<dbReference type="KEGG" id="bcoh:BC6307_04030"/>
<accession>A0A223KM08</accession>
<dbReference type="AlphaFoldDB" id="A0A223KM08"/>
<name>A0A223KM08_9BACI</name>
<dbReference type="Proteomes" id="UP000215224">
    <property type="component" value="Chromosome"/>
</dbReference>
<sequence>MKFEPGLAAGARRFQKRRALVQRRQAQGKPARRLLFDLLDGLTCDLEPLAPVARRPKAEAARLGPIKLEFFRRR</sequence>
<protein>
    <submittedName>
        <fullName evidence="1">Uncharacterized protein</fullName>
    </submittedName>
</protein>
<proteinExistence type="predicted"/>
<gene>
    <name evidence="1" type="ORF">BC6307_04030</name>
</gene>
<evidence type="ECO:0000313" key="2">
    <source>
        <dbReference type="Proteomes" id="UP000215224"/>
    </source>
</evidence>